<reference evidence="2 3" key="1">
    <citation type="submission" date="2010-08" db="EMBL/GenBank/DDBJ databases">
        <authorList>
            <person name="Weinstock G."/>
            <person name="Sodergren E."/>
            <person name="Clifton S."/>
            <person name="Fulton L."/>
            <person name="Fulton B."/>
            <person name="Courtney L."/>
            <person name="Fronick C."/>
            <person name="Harrison M."/>
            <person name="Strong C."/>
            <person name="Farmer C."/>
            <person name="Delahaunty K."/>
            <person name="Markovic C."/>
            <person name="Hall O."/>
            <person name="Minx P."/>
            <person name="Tomlinson C."/>
            <person name="Mitreva M."/>
            <person name="Hou S."/>
            <person name="Chen J."/>
            <person name="Wollam A."/>
            <person name="Pepin K.H."/>
            <person name="Johnson M."/>
            <person name="Bhonagiri V."/>
            <person name="Zhang X."/>
            <person name="Suruliraj S."/>
            <person name="Warren W."/>
            <person name="Chinwalla A."/>
            <person name="Mardis E.R."/>
            <person name="Wilson R.K."/>
        </authorList>
    </citation>
    <scope>NUCLEOTIDE SEQUENCE [LARGE SCALE GENOMIC DNA]</scope>
    <source>
        <strain evidence="2 3">KLE1255</strain>
    </source>
</reference>
<evidence type="ECO:0000313" key="2">
    <source>
        <dbReference type="EMBL" id="EFQ06343.1"/>
    </source>
</evidence>
<dbReference type="EMBL" id="AECU01000172">
    <property type="protein sequence ID" value="EFQ06343.1"/>
    <property type="molecule type" value="Genomic_DNA"/>
</dbReference>
<organism evidence="2 3">
    <name type="scientific">Faecalibacterium cf. prausnitzii KLE1255</name>
    <dbReference type="NCBI Taxonomy" id="748224"/>
    <lineage>
        <taxon>Bacteria</taxon>
        <taxon>Bacillati</taxon>
        <taxon>Bacillota</taxon>
        <taxon>Clostridia</taxon>
        <taxon>Eubacteriales</taxon>
        <taxon>Oscillospiraceae</taxon>
        <taxon>Faecalibacterium</taxon>
    </lineage>
</organism>
<comment type="caution">
    <text evidence="2">The sequence shown here is derived from an EMBL/GenBank/DDBJ whole genome shotgun (WGS) entry which is preliminary data.</text>
</comment>
<sequence>MELFDKNGCLTDEGLQALQAGGLDELGRLETAEHLSYCDKCMDRYTALLTADALETPPHSAHKAVMAAIWVRLMQNTWGRAAVAGVAAVLAFTMWRSGTIDQLLNFRQELHTWTPETSQSQTEEPAQLGKPVEDGRPSAQPEILGKPMDDDKPKQQASLAKALNDLLFGAGGPAAEKYKNSPLADQTK</sequence>
<dbReference type="eggNOG" id="ENOG5032X91">
    <property type="taxonomic scope" value="Bacteria"/>
</dbReference>
<dbReference type="BioCyc" id="FCF748224-HMP:GTSS-1303-MONOMER"/>
<proteinExistence type="predicted"/>
<protein>
    <submittedName>
        <fullName evidence="2">Uncharacterized protein</fullName>
    </submittedName>
</protein>
<evidence type="ECO:0000256" key="1">
    <source>
        <dbReference type="SAM" id="MobiDB-lite"/>
    </source>
</evidence>
<gene>
    <name evidence="2" type="ORF">HMPREF9436_02197</name>
</gene>
<dbReference type="AlphaFoldDB" id="E2ZKE4"/>
<dbReference type="HOGENOM" id="CLU_1413285_0_0_9"/>
<evidence type="ECO:0000313" key="3">
    <source>
        <dbReference type="Proteomes" id="UP000006028"/>
    </source>
</evidence>
<dbReference type="STRING" id="748224.HMPREF9436_02197"/>
<feature type="region of interest" description="Disordered" evidence="1">
    <location>
        <begin position="114"/>
        <end position="157"/>
    </location>
</feature>
<name>E2ZKE4_9FIRM</name>
<accession>E2ZKE4</accession>
<dbReference type="RefSeq" id="WP_005943977.1">
    <property type="nucleotide sequence ID" value="NZ_GL538341.1"/>
</dbReference>
<dbReference type="Proteomes" id="UP000006028">
    <property type="component" value="Unassembled WGS sequence"/>
</dbReference>
<feature type="compositionally biased region" description="Polar residues" evidence="1">
    <location>
        <begin position="114"/>
        <end position="124"/>
    </location>
</feature>